<dbReference type="KEGG" id="rcr:NCTC10994_00778"/>
<sequence>MTSDTAHGANDATGIASAFADEVVTHAYTKLLSVPGIEGQVALITLDNGFDHTKPNSFGPAGLLAFDKALDEAFAANPAAIAVTGKPFIFAAGADLKGVPAVTQREQGVELGALGHNVFRRLRDTSIPTFAFVNGLALGGGLEVGLHAHYRTVADNVPALGLPEVMLGLVPGWGGTQLLPNIVGPENAVTLILENPLNNGRTIKAKQAQALGYADVVLASADFLEQSLAWASKVLAGEIVPARPEIDRGAGWDAAMARAKALVAGKTRGFSPAAERAIELLELARTTDISDPESLSKGFDAETEALADLLMSDELRAGLYAFDLVNKRAKRPAGAPDKSLARKISGVGIVGAGLMASQLALLFLRQLKVPVILTDIDQDRIDKGVGYVHTEIDKLQGKGRLSPDAANRLKALVTGSLDKAAFAKTDFVIEAVFENMDVKKQVFSELEQHITPETILATNTSSLSITEMASGLQHPERVVGFHFFNPVAVLPLLEVIRGEKTDDATLATAFATAKSLRKSAVLCGDKPGFVFNRLVTRTLGEVMTAVDEGTPFEVADNAVGALGMPMSPFTLLALVGPAVALHTGETLQAAYPGRFVSSPGLEALVEARKPGVWSYADGQQVVDPEVAALWPQGDSPSTAEEVLERTRRAFAEEIAIMLDEGVVAAPEDIDLCLILGGGFAFWNGGITPYLDRTGTSEAVNGKRFLAPGVADVA</sequence>
<dbReference type="SUPFAM" id="SSF52096">
    <property type="entry name" value="ClpP/crotonase"/>
    <property type="match status" value="1"/>
</dbReference>
<dbReference type="PANTHER" id="PTHR43612:SF3">
    <property type="entry name" value="TRIFUNCTIONAL ENZYME SUBUNIT ALPHA, MITOCHONDRIAL"/>
    <property type="match status" value="1"/>
</dbReference>
<evidence type="ECO:0000256" key="11">
    <source>
        <dbReference type="ARBA" id="ARBA00023268"/>
    </source>
</evidence>
<keyword evidence="5" id="KW-0276">Fatty acid metabolism</keyword>
<dbReference type="GO" id="GO:0006635">
    <property type="term" value="P:fatty acid beta-oxidation"/>
    <property type="evidence" value="ECO:0007669"/>
    <property type="project" value="UniProtKB-UniPathway"/>
</dbReference>
<dbReference type="AlphaFoldDB" id="A0A2X4TPI0"/>
<comment type="pathway">
    <text evidence="2">Lipid metabolism; butanoate metabolism.</text>
</comment>
<dbReference type="CDD" id="cd06558">
    <property type="entry name" value="crotonase-like"/>
    <property type="match status" value="1"/>
</dbReference>
<dbReference type="InterPro" id="IPR050136">
    <property type="entry name" value="FA_oxidation_alpha_subunit"/>
</dbReference>
<dbReference type="InterPro" id="IPR029045">
    <property type="entry name" value="ClpP/crotonase-like_dom_sf"/>
</dbReference>
<evidence type="ECO:0000256" key="2">
    <source>
        <dbReference type="ARBA" id="ARBA00005086"/>
    </source>
</evidence>
<evidence type="ECO:0000313" key="15">
    <source>
        <dbReference type="EMBL" id="SQI29061.1"/>
    </source>
</evidence>
<keyword evidence="16" id="KW-1185">Reference proteome</keyword>
<dbReference type="Gene3D" id="3.90.226.10">
    <property type="entry name" value="2-enoyl-CoA Hydratase, Chain A, domain 1"/>
    <property type="match status" value="1"/>
</dbReference>
<keyword evidence="10" id="KW-0456">Lyase</keyword>
<keyword evidence="7" id="KW-0560">Oxidoreductase</keyword>
<dbReference type="GO" id="GO:0016509">
    <property type="term" value="F:long-chain (3S)-3-hydroxyacyl-CoA dehydrogenase (NAD+) activity"/>
    <property type="evidence" value="ECO:0007669"/>
    <property type="project" value="TreeGrafter"/>
</dbReference>
<dbReference type="InterPro" id="IPR001753">
    <property type="entry name" value="Enoyl-CoA_hydra/iso"/>
</dbReference>
<dbReference type="EMBL" id="LS483468">
    <property type="protein sequence ID" value="SQI29061.1"/>
    <property type="molecule type" value="Genomic_DNA"/>
</dbReference>
<gene>
    <name evidence="15" type="primary">fadJ_1</name>
    <name evidence="15" type="ORF">NCTC10994_00778</name>
</gene>
<dbReference type="GO" id="GO:0004300">
    <property type="term" value="F:enoyl-CoA hydratase activity"/>
    <property type="evidence" value="ECO:0007669"/>
    <property type="project" value="TreeGrafter"/>
</dbReference>
<keyword evidence="8" id="KW-0520">NAD</keyword>
<dbReference type="InterPro" id="IPR008927">
    <property type="entry name" value="6-PGluconate_DH-like_C_sf"/>
</dbReference>
<dbReference type="STRING" id="1219011.GCA_001895045_00498"/>
<dbReference type="FunFam" id="3.40.50.720:FF:000009">
    <property type="entry name" value="Fatty oxidation complex, alpha subunit"/>
    <property type="match status" value="1"/>
</dbReference>
<keyword evidence="9" id="KW-0443">Lipid metabolism</keyword>
<evidence type="ECO:0000256" key="3">
    <source>
        <dbReference type="ARBA" id="ARBA00007005"/>
    </source>
</evidence>
<evidence type="ECO:0000313" key="16">
    <source>
        <dbReference type="Proteomes" id="UP000249091"/>
    </source>
</evidence>
<name>A0A2X4TPI0_9NOCA</name>
<evidence type="ECO:0000259" key="13">
    <source>
        <dbReference type="Pfam" id="PF00725"/>
    </source>
</evidence>
<dbReference type="InterPro" id="IPR006108">
    <property type="entry name" value="3HC_DH_C"/>
</dbReference>
<accession>A0A2X4TPI0</accession>
<reference evidence="15 16" key="1">
    <citation type="submission" date="2018-06" db="EMBL/GenBank/DDBJ databases">
        <authorList>
            <consortium name="Pathogen Informatics"/>
            <person name="Doyle S."/>
        </authorList>
    </citation>
    <scope>NUCLEOTIDE SEQUENCE [LARGE SCALE GENOMIC DNA]</scope>
    <source>
        <strain evidence="15 16">NCTC10994</strain>
    </source>
</reference>
<dbReference type="InterPro" id="IPR036291">
    <property type="entry name" value="NAD(P)-bd_dom_sf"/>
</dbReference>
<keyword evidence="6" id="KW-0442">Lipid degradation</keyword>
<evidence type="ECO:0000256" key="7">
    <source>
        <dbReference type="ARBA" id="ARBA00023002"/>
    </source>
</evidence>
<dbReference type="Pfam" id="PF02737">
    <property type="entry name" value="3HCDH_N"/>
    <property type="match status" value="1"/>
</dbReference>
<keyword evidence="11" id="KW-0511">Multifunctional enzyme</keyword>
<comment type="similarity">
    <text evidence="3">In the central section; belongs to the 3-hydroxyacyl-CoA dehydrogenase family.</text>
</comment>
<evidence type="ECO:0000256" key="10">
    <source>
        <dbReference type="ARBA" id="ARBA00023239"/>
    </source>
</evidence>
<dbReference type="Proteomes" id="UP000249091">
    <property type="component" value="Chromosome 1"/>
</dbReference>
<feature type="domain" description="3-hydroxyacyl-CoA dehydrogenase C-terminal" evidence="13">
    <location>
        <begin position="528"/>
        <end position="611"/>
    </location>
</feature>
<dbReference type="SUPFAM" id="SSF48179">
    <property type="entry name" value="6-phosphogluconate dehydrogenase C-terminal domain-like"/>
    <property type="match status" value="2"/>
</dbReference>
<feature type="domain" description="3-hydroxyacyl-CoA dehydrogenase NAD binding" evidence="14">
    <location>
        <begin position="347"/>
        <end position="525"/>
    </location>
</feature>
<dbReference type="SUPFAM" id="SSF51735">
    <property type="entry name" value="NAD(P)-binding Rossmann-fold domains"/>
    <property type="match status" value="1"/>
</dbReference>
<dbReference type="GO" id="GO:0070403">
    <property type="term" value="F:NAD+ binding"/>
    <property type="evidence" value="ECO:0007669"/>
    <property type="project" value="InterPro"/>
</dbReference>
<comment type="pathway">
    <text evidence="1">Lipid metabolism; fatty acid beta-oxidation.</text>
</comment>
<evidence type="ECO:0000256" key="4">
    <source>
        <dbReference type="ARBA" id="ARBA00009463"/>
    </source>
</evidence>
<dbReference type="Gene3D" id="3.40.50.720">
    <property type="entry name" value="NAD(P)-binding Rossmann-like Domain"/>
    <property type="match status" value="1"/>
</dbReference>
<evidence type="ECO:0000256" key="1">
    <source>
        <dbReference type="ARBA" id="ARBA00005005"/>
    </source>
</evidence>
<evidence type="ECO:0000256" key="12">
    <source>
        <dbReference type="ARBA" id="ARBA00049556"/>
    </source>
</evidence>
<dbReference type="Pfam" id="PF00725">
    <property type="entry name" value="3HCDH"/>
    <property type="match status" value="1"/>
</dbReference>
<dbReference type="Pfam" id="PF00378">
    <property type="entry name" value="ECH_1"/>
    <property type="match status" value="1"/>
</dbReference>
<dbReference type="UniPathway" id="UPA00659"/>
<dbReference type="Gene3D" id="1.10.1040.50">
    <property type="match status" value="1"/>
</dbReference>
<comment type="similarity">
    <text evidence="4">Belongs to the 3-hydroxyacyl-CoA dehydrogenase family.</text>
</comment>
<evidence type="ECO:0000256" key="6">
    <source>
        <dbReference type="ARBA" id="ARBA00022963"/>
    </source>
</evidence>
<organism evidence="15 16">
    <name type="scientific">Rhodococcus coprophilus</name>
    <dbReference type="NCBI Taxonomy" id="38310"/>
    <lineage>
        <taxon>Bacteria</taxon>
        <taxon>Bacillati</taxon>
        <taxon>Actinomycetota</taxon>
        <taxon>Actinomycetes</taxon>
        <taxon>Mycobacteriales</taxon>
        <taxon>Nocardiaceae</taxon>
        <taxon>Rhodococcus</taxon>
    </lineage>
</organism>
<evidence type="ECO:0000256" key="9">
    <source>
        <dbReference type="ARBA" id="ARBA00023098"/>
    </source>
</evidence>
<dbReference type="PANTHER" id="PTHR43612">
    <property type="entry name" value="TRIFUNCTIONAL ENZYME SUBUNIT ALPHA"/>
    <property type="match status" value="1"/>
</dbReference>
<evidence type="ECO:0000259" key="14">
    <source>
        <dbReference type="Pfam" id="PF02737"/>
    </source>
</evidence>
<evidence type="ECO:0000256" key="8">
    <source>
        <dbReference type="ARBA" id="ARBA00023027"/>
    </source>
</evidence>
<comment type="catalytic activity">
    <reaction evidence="12">
        <text>a (3S)-3-hydroxyacyl-CoA + NAD(+) = a 3-oxoacyl-CoA + NADH + H(+)</text>
        <dbReference type="Rhea" id="RHEA:22432"/>
        <dbReference type="ChEBI" id="CHEBI:15378"/>
        <dbReference type="ChEBI" id="CHEBI:57318"/>
        <dbReference type="ChEBI" id="CHEBI:57540"/>
        <dbReference type="ChEBI" id="CHEBI:57945"/>
        <dbReference type="ChEBI" id="CHEBI:90726"/>
        <dbReference type="EC" id="1.1.1.35"/>
    </reaction>
</comment>
<dbReference type="InterPro" id="IPR006176">
    <property type="entry name" value="3-OHacyl-CoA_DH_NAD-bd"/>
</dbReference>
<protein>
    <submittedName>
        <fullName evidence="15">Fatty oxidation complex alpha subunit</fullName>
    </submittedName>
</protein>
<proteinExistence type="inferred from homology"/>
<evidence type="ECO:0000256" key="5">
    <source>
        <dbReference type="ARBA" id="ARBA00022832"/>
    </source>
</evidence>
<dbReference type="RefSeq" id="WP_072698461.1">
    <property type="nucleotide sequence ID" value="NZ_JAFBBL010000001.1"/>
</dbReference>